<dbReference type="PANTHER" id="PTHR31064:SF25">
    <property type="entry name" value="CATION TRANSPORTER HKT2_1"/>
    <property type="match status" value="1"/>
</dbReference>
<comment type="subcellular location">
    <subcellularLocation>
        <location evidence="1">Membrane</location>
        <topology evidence="1">Multi-pass membrane protein</topology>
    </subcellularLocation>
</comment>
<dbReference type="InterPro" id="IPR003445">
    <property type="entry name" value="Cat_transpt"/>
</dbReference>
<dbReference type="GO" id="GO:0030001">
    <property type="term" value="P:metal ion transport"/>
    <property type="evidence" value="ECO:0007669"/>
    <property type="project" value="UniProtKB-ARBA"/>
</dbReference>
<dbReference type="InterPro" id="IPR051143">
    <property type="entry name" value="TrkH_K-transport"/>
</dbReference>
<organism evidence="9 10">
    <name type="scientific">Canna indica</name>
    <name type="common">Indian-shot</name>
    <dbReference type="NCBI Taxonomy" id="4628"/>
    <lineage>
        <taxon>Eukaryota</taxon>
        <taxon>Viridiplantae</taxon>
        <taxon>Streptophyta</taxon>
        <taxon>Embryophyta</taxon>
        <taxon>Tracheophyta</taxon>
        <taxon>Spermatophyta</taxon>
        <taxon>Magnoliopsida</taxon>
        <taxon>Liliopsida</taxon>
        <taxon>Zingiberales</taxon>
        <taxon>Cannaceae</taxon>
        <taxon>Canna</taxon>
    </lineage>
</organism>
<dbReference type="GO" id="GO:0005886">
    <property type="term" value="C:plasma membrane"/>
    <property type="evidence" value="ECO:0007669"/>
    <property type="project" value="TreeGrafter"/>
</dbReference>
<sequence>MTRLMRAYIKHLSAISFSINLSRRAREADRSTMTLSLLRDSNTRANEFILIRTYSFARLSRYLHKLILFLYRLSAFHFSAFSAQLCYFVSLSLLGSLLMTLLKPSSPSFSPRYVDMLFMSTSALTVAGLATVIMEDLSSPQIVVLMLLMFLGGDVFVTLLGLLFQRTKQQQKTAANADGRVESSEVELESIDADLIESSVIDIPAATDGKDSIYNCARYLGYVVVSYVAIFHLASSARSILEKKGINVFLFSISTTISSFANAGIIATNENMAIFNRNPVILLLMIAQVLAGNTLFPLLLRPVIWALRKITRKEEFEQMLESKKAGSLSPLLAGR</sequence>
<dbReference type="Proteomes" id="UP001327560">
    <property type="component" value="Chromosome 1"/>
</dbReference>
<dbReference type="EMBL" id="CP136890">
    <property type="protein sequence ID" value="WOK94078.1"/>
    <property type="molecule type" value="Genomic_DNA"/>
</dbReference>
<evidence type="ECO:0000256" key="3">
    <source>
        <dbReference type="ARBA" id="ARBA00022448"/>
    </source>
</evidence>
<dbReference type="PANTHER" id="PTHR31064">
    <property type="entry name" value="POTASSIUM TRANSPORT PROTEIN DDB_G0292412-RELATED"/>
    <property type="match status" value="1"/>
</dbReference>
<evidence type="ECO:0000256" key="1">
    <source>
        <dbReference type="ARBA" id="ARBA00004141"/>
    </source>
</evidence>
<feature type="transmembrane region" description="Helical" evidence="8">
    <location>
        <begin position="280"/>
        <end position="300"/>
    </location>
</feature>
<feature type="transmembrane region" description="Helical" evidence="8">
    <location>
        <begin position="75"/>
        <end position="101"/>
    </location>
</feature>
<evidence type="ECO:0000313" key="9">
    <source>
        <dbReference type="EMBL" id="WOK94078.1"/>
    </source>
</evidence>
<keyword evidence="10" id="KW-1185">Reference proteome</keyword>
<dbReference type="GO" id="GO:0098662">
    <property type="term" value="P:inorganic cation transmembrane transport"/>
    <property type="evidence" value="ECO:0007669"/>
    <property type="project" value="UniProtKB-ARBA"/>
</dbReference>
<evidence type="ECO:0000256" key="7">
    <source>
        <dbReference type="ARBA" id="ARBA00023136"/>
    </source>
</evidence>
<evidence type="ECO:0000256" key="6">
    <source>
        <dbReference type="ARBA" id="ARBA00023065"/>
    </source>
</evidence>
<dbReference type="GO" id="GO:0008324">
    <property type="term" value="F:monoatomic cation transmembrane transporter activity"/>
    <property type="evidence" value="ECO:0007669"/>
    <property type="project" value="InterPro"/>
</dbReference>
<comment type="similarity">
    <text evidence="2">Belongs to the TrkH potassium transport family. HKT (TC 2.A.38.3) subfamily.</text>
</comment>
<feature type="transmembrane region" description="Helical" evidence="8">
    <location>
        <begin position="248"/>
        <end position="268"/>
    </location>
</feature>
<name>A0AAQ3JRF4_9LILI</name>
<evidence type="ECO:0000256" key="8">
    <source>
        <dbReference type="SAM" id="Phobius"/>
    </source>
</evidence>
<keyword evidence="4 8" id="KW-0812">Transmembrane</keyword>
<feature type="transmembrane region" description="Helical" evidence="8">
    <location>
        <begin position="140"/>
        <end position="164"/>
    </location>
</feature>
<gene>
    <name evidence="9" type="ORF">Cni_G02780</name>
</gene>
<evidence type="ECO:0000313" key="10">
    <source>
        <dbReference type="Proteomes" id="UP001327560"/>
    </source>
</evidence>
<proteinExistence type="inferred from homology"/>
<keyword evidence="3" id="KW-0813">Transport</keyword>
<protein>
    <submittedName>
        <fullName evidence="9">Uncharacterized protein</fullName>
    </submittedName>
</protein>
<reference evidence="9 10" key="1">
    <citation type="submission" date="2023-10" db="EMBL/GenBank/DDBJ databases">
        <title>Chromosome-scale genome assembly provides insights into flower coloration mechanisms of Canna indica.</title>
        <authorList>
            <person name="Li C."/>
        </authorList>
    </citation>
    <scope>NUCLEOTIDE SEQUENCE [LARGE SCALE GENOMIC DNA]</scope>
    <source>
        <tissue evidence="9">Flower</tissue>
    </source>
</reference>
<keyword evidence="6" id="KW-0406">Ion transport</keyword>
<dbReference type="AlphaFoldDB" id="A0AAQ3JRF4"/>
<keyword evidence="5 8" id="KW-1133">Transmembrane helix</keyword>
<accession>A0AAQ3JRF4</accession>
<dbReference type="Pfam" id="PF02386">
    <property type="entry name" value="TrkH"/>
    <property type="match status" value="1"/>
</dbReference>
<keyword evidence="7 8" id="KW-0472">Membrane</keyword>
<evidence type="ECO:0000256" key="5">
    <source>
        <dbReference type="ARBA" id="ARBA00022989"/>
    </source>
</evidence>
<evidence type="ECO:0000256" key="4">
    <source>
        <dbReference type="ARBA" id="ARBA00022692"/>
    </source>
</evidence>
<evidence type="ECO:0000256" key="2">
    <source>
        <dbReference type="ARBA" id="ARBA00010864"/>
    </source>
</evidence>